<protein>
    <submittedName>
        <fullName evidence="3">Short-chain dehydrogenase</fullName>
    </submittedName>
</protein>
<dbReference type="PANTHER" id="PTHR43157">
    <property type="entry name" value="PHOSPHATIDYLINOSITOL-GLYCAN BIOSYNTHESIS CLASS F PROTEIN-RELATED"/>
    <property type="match status" value="1"/>
</dbReference>
<dbReference type="GO" id="GO:0016491">
    <property type="term" value="F:oxidoreductase activity"/>
    <property type="evidence" value="ECO:0007669"/>
    <property type="project" value="UniProtKB-KW"/>
</dbReference>
<dbReference type="Proteomes" id="UP000223913">
    <property type="component" value="Unassembled WGS sequence"/>
</dbReference>
<organism evidence="3 4">
    <name type="scientific">Flavilitoribacter nigricans (strain ATCC 23147 / DSM 23189 / NBRC 102662 / NCIMB 1420 / SS-2)</name>
    <name type="common">Lewinella nigricans</name>
    <dbReference type="NCBI Taxonomy" id="1122177"/>
    <lineage>
        <taxon>Bacteria</taxon>
        <taxon>Pseudomonadati</taxon>
        <taxon>Bacteroidota</taxon>
        <taxon>Saprospiria</taxon>
        <taxon>Saprospirales</taxon>
        <taxon>Lewinellaceae</taxon>
        <taxon>Flavilitoribacter</taxon>
    </lineage>
</organism>
<dbReference type="RefSeq" id="WP_099148747.1">
    <property type="nucleotide sequence ID" value="NZ_PDUD01000004.1"/>
</dbReference>
<dbReference type="SUPFAM" id="SSF51735">
    <property type="entry name" value="NAD(P)-binding Rossmann-fold domains"/>
    <property type="match status" value="1"/>
</dbReference>
<gene>
    <name evidence="3" type="ORF">CRP01_04170</name>
</gene>
<keyword evidence="4" id="KW-1185">Reference proteome</keyword>
<dbReference type="InterPro" id="IPR002347">
    <property type="entry name" value="SDR_fam"/>
</dbReference>
<sequence>MQDKTIFITGGTDGIGRATALTLAQQGMRVVIAGRNTAKGMAVCQQLQKQSQNPEIHYIPLNLASFTSVREAAGRFSQDFNRLDVLINNAGVFSSKLRLTKDGFEWHFGINHLGHFLLTHLLKPLLLNTPAPRVVNVSSVAHYHGKINFDNLRGECGPAAFSGLEAYAQSKLAILLFTRELARREKRIVTNALHPGVVRTRFGNKYSNWGLSLFWHFWKPFMCHPQRGAKTSLYLATAPETEGVSGAFFDEQQRQRDLGAMAGNDMLACKLWKESCRMTGIGS</sequence>
<evidence type="ECO:0000256" key="1">
    <source>
        <dbReference type="ARBA" id="ARBA00023002"/>
    </source>
</evidence>
<name>A0A2D0NHR3_FLAN2</name>
<dbReference type="PRINTS" id="PR00081">
    <property type="entry name" value="GDHRDH"/>
</dbReference>
<dbReference type="CDD" id="cd05327">
    <property type="entry name" value="retinol-DH_like_SDR_c_like"/>
    <property type="match status" value="1"/>
</dbReference>
<dbReference type="InterPro" id="IPR036291">
    <property type="entry name" value="NAD(P)-bd_dom_sf"/>
</dbReference>
<dbReference type="Gene3D" id="3.40.50.720">
    <property type="entry name" value="NAD(P)-binding Rossmann-like Domain"/>
    <property type="match status" value="1"/>
</dbReference>
<evidence type="ECO:0000313" key="3">
    <source>
        <dbReference type="EMBL" id="PHN07958.1"/>
    </source>
</evidence>
<accession>A0A2D0NHR3</accession>
<dbReference type="AlphaFoldDB" id="A0A2D0NHR3"/>
<keyword evidence="1" id="KW-0560">Oxidoreductase</keyword>
<proteinExistence type="inferred from homology"/>
<dbReference type="EMBL" id="PDUD01000004">
    <property type="protein sequence ID" value="PHN07958.1"/>
    <property type="molecule type" value="Genomic_DNA"/>
</dbReference>
<dbReference type="PRINTS" id="PR00080">
    <property type="entry name" value="SDRFAMILY"/>
</dbReference>
<dbReference type="OrthoDB" id="597510at2"/>
<evidence type="ECO:0000256" key="2">
    <source>
        <dbReference type="RuleBase" id="RU000363"/>
    </source>
</evidence>
<evidence type="ECO:0000313" key="4">
    <source>
        <dbReference type="Proteomes" id="UP000223913"/>
    </source>
</evidence>
<comment type="similarity">
    <text evidence="2">Belongs to the short-chain dehydrogenases/reductases (SDR) family.</text>
</comment>
<dbReference type="Pfam" id="PF00106">
    <property type="entry name" value="adh_short"/>
    <property type="match status" value="1"/>
</dbReference>
<comment type="caution">
    <text evidence="3">The sequence shown here is derived from an EMBL/GenBank/DDBJ whole genome shotgun (WGS) entry which is preliminary data.</text>
</comment>
<dbReference type="PANTHER" id="PTHR43157:SF31">
    <property type="entry name" value="PHOSPHATIDYLINOSITOL-GLYCAN BIOSYNTHESIS CLASS F PROTEIN"/>
    <property type="match status" value="1"/>
</dbReference>
<reference evidence="3 4" key="1">
    <citation type="submission" date="2017-10" db="EMBL/GenBank/DDBJ databases">
        <title>The draft genome sequence of Lewinella nigricans NBRC 102662.</title>
        <authorList>
            <person name="Wang K."/>
        </authorList>
    </citation>
    <scope>NUCLEOTIDE SEQUENCE [LARGE SCALE GENOMIC DNA]</scope>
    <source>
        <strain evidence="3 4">NBRC 102662</strain>
    </source>
</reference>